<organism evidence="1 2">
    <name type="scientific">Massilia varians</name>
    <dbReference type="NCBI Taxonomy" id="457921"/>
    <lineage>
        <taxon>Bacteria</taxon>
        <taxon>Pseudomonadati</taxon>
        <taxon>Pseudomonadota</taxon>
        <taxon>Betaproteobacteria</taxon>
        <taxon>Burkholderiales</taxon>
        <taxon>Oxalobacteraceae</taxon>
        <taxon>Telluria group</taxon>
        <taxon>Massilia</taxon>
    </lineage>
</organism>
<sequence>MPVPPPPKKTEVSLVRSSAAEYLRFIAASGQGGVAAMYVDESMWLTQKMMRMLYDVTVRTVNEHLKKIFADSELREDSVIRKFQITATTEGTLIATGNT</sequence>
<dbReference type="RefSeq" id="WP_281913414.1">
    <property type="nucleotide sequence ID" value="NZ_AP026966.1"/>
</dbReference>
<keyword evidence="2" id="KW-1185">Reference proteome</keyword>
<evidence type="ECO:0000313" key="1">
    <source>
        <dbReference type="EMBL" id="BDT58079.1"/>
    </source>
</evidence>
<dbReference type="PANTHER" id="PTHR35810">
    <property type="entry name" value="CYTOPLASMIC PROTEIN-RELATED"/>
    <property type="match status" value="1"/>
</dbReference>
<evidence type="ECO:0008006" key="3">
    <source>
        <dbReference type="Google" id="ProtNLM"/>
    </source>
</evidence>
<accession>A0ABN6TB58</accession>
<name>A0ABN6TB58_9BURK</name>
<dbReference type="Proteomes" id="UP001163336">
    <property type="component" value="Chromosome"/>
</dbReference>
<proteinExistence type="predicted"/>
<dbReference type="PANTHER" id="PTHR35810:SF1">
    <property type="entry name" value="CYTOPLASMIC PROTEIN"/>
    <property type="match status" value="1"/>
</dbReference>
<dbReference type="EMBL" id="AP026966">
    <property type="protein sequence ID" value="BDT58079.1"/>
    <property type="molecule type" value="Genomic_DNA"/>
</dbReference>
<gene>
    <name evidence="1" type="ORF">MasN3_15730</name>
</gene>
<protein>
    <recommendedName>
        <fullName evidence="3">Virulence protein</fullName>
    </recommendedName>
</protein>
<evidence type="ECO:0000313" key="2">
    <source>
        <dbReference type="Proteomes" id="UP001163336"/>
    </source>
</evidence>
<reference evidence="1" key="1">
    <citation type="submission" date="2022-11" db="EMBL/GenBank/DDBJ databases">
        <title>Isolation and characterization of PLA-degrading bacterium Massilia sp. from Antarctic soil.</title>
        <authorList>
            <person name="Sato K."/>
            <person name="Gomez-Fuentes C."/>
            <person name="Ahmad S.A."/>
            <person name="Zulkharnain A."/>
        </authorList>
    </citation>
    <scope>NUCLEOTIDE SEQUENCE</scope>
    <source>
        <strain evidence="1">N-3</strain>
    </source>
</reference>